<evidence type="ECO:0000313" key="1">
    <source>
        <dbReference type="EMBL" id="KAJ6261581.1"/>
    </source>
</evidence>
<protein>
    <submittedName>
        <fullName evidence="1">Uncharacterized protein</fullName>
    </submittedName>
</protein>
<reference evidence="1" key="1">
    <citation type="submission" date="2023-01" db="EMBL/GenBank/DDBJ databases">
        <title>The chitinases involved in constricting ring structure development in the nematode-trapping fungus Drechslerella dactyloides.</title>
        <authorList>
            <person name="Wang R."/>
            <person name="Zhang L."/>
            <person name="Tang P."/>
            <person name="Li S."/>
            <person name="Liang L."/>
        </authorList>
    </citation>
    <scope>NUCLEOTIDE SEQUENCE</scope>
    <source>
        <strain evidence="1">YMF1.00031</strain>
    </source>
</reference>
<proteinExistence type="predicted"/>
<name>A0AAD6NJ93_DREDA</name>
<accession>A0AAD6NJ93</accession>
<dbReference type="Proteomes" id="UP001221413">
    <property type="component" value="Unassembled WGS sequence"/>
</dbReference>
<organism evidence="1 2">
    <name type="scientific">Drechslerella dactyloides</name>
    <name type="common">Nematode-trapping fungus</name>
    <name type="synonym">Arthrobotrys dactyloides</name>
    <dbReference type="NCBI Taxonomy" id="74499"/>
    <lineage>
        <taxon>Eukaryota</taxon>
        <taxon>Fungi</taxon>
        <taxon>Dikarya</taxon>
        <taxon>Ascomycota</taxon>
        <taxon>Pezizomycotina</taxon>
        <taxon>Orbiliomycetes</taxon>
        <taxon>Orbiliales</taxon>
        <taxon>Orbiliaceae</taxon>
        <taxon>Drechslerella</taxon>
    </lineage>
</organism>
<dbReference type="EMBL" id="JAQGDS010000004">
    <property type="protein sequence ID" value="KAJ6261581.1"/>
    <property type="molecule type" value="Genomic_DNA"/>
</dbReference>
<gene>
    <name evidence="1" type="ORF">Dda_4251</name>
</gene>
<sequence length="61" mass="6799">MVSVIKETLFATSTLRLIPSSFCCSQLVEFWPYRCDPDPGEALILGTMKTQSGEQNSIQDD</sequence>
<keyword evidence="2" id="KW-1185">Reference proteome</keyword>
<evidence type="ECO:0000313" key="2">
    <source>
        <dbReference type="Proteomes" id="UP001221413"/>
    </source>
</evidence>
<dbReference type="AlphaFoldDB" id="A0AAD6NJ93"/>
<comment type="caution">
    <text evidence="1">The sequence shown here is derived from an EMBL/GenBank/DDBJ whole genome shotgun (WGS) entry which is preliminary data.</text>
</comment>